<dbReference type="Pfam" id="PF07596">
    <property type="entry name" value="SBP_bac_10"/>
    <property type="match status" value="1"/>
</dbReference>
<feature type="transmembrane region" description="Helical" evidence="1">
    <location>
        <begin position="12"/>
        <end position="34"/>
    </location>
</feature>
<dbReference type="EMBL" id="CP042912">
    <property type="protein sequence ID" value="QEG23947.1"/>
    <property type="molecule type" value="Genomic_DNA"/>
</dbReference>
<dbReference type="Proteomes" id="UP000322214">
    <property type="component" value="Chromosome"/>
</dbReference>
<keyword evidence="1" id="KW-1133">Transmembrane helix</keyword>
<dbReference type="InterPro" id="IPR011453">
    <property type="entry name" value="DUF1559"/>
</dbReference>
<accession>A0A5B9PB48</accession>
<keyword evidence="4" id="KW-1185">Reference proteome</keyword>
<keyword evidence="1" id="KW-0812">Transmembrane</keyword>
<sequence>MSRTDQRQTGFTLVELLVVIAIIGILIGMLLPAVQSVRAAARRTVCANNLRQISLSVLNYESAHGYFPENQIGPGEANGAGGFETGYYSWLVPILPHIEQNNLHDLFDLRVNNGDGDGYKVSDTHINANAVSTLVPTFLCPSDEPNTENEVILGSANPAPGNYAANAGWPSYSSGFSGERATPGRYNGVISLRHPSSPVSWHGNSRIGFAHVSDGSSNTALVSERLIQSGNSATAINNGDERLRSLHIVERVESQPEIVDQMASSHAHVFESAHIGRSWSSGSPLTAPTYMHVQTPNSTIGHYNTSMEQGDFVVTPSSQHTNGINLGMTDGSIHFVSDSISPEVWWAIGGRNDGRAETLSN</sequence>
<dbReference type="PROSITE" id="PS00409">
    <property type="entry name" value="PROKAR_NTER_METHYL"/>
    <property type="match status" value="1"/>
</dbReference>
<dbReference type="KEGG" id="mff:MFFC18_38520"/>
<evidence type="ECO:0000313" key="3">
    <source>
        <dbReference type="EMBL" id="QEG23947.1"/>
    </source>
</evidence>
<dbReference type="PANTHER" id="PTHR30093:SF2">
    <property type="entry name" value="TYPE II SECRETION SYSTEM PROTEIN H"/>
    <property type="match status" value="1"/>
</dbReference>
<dbReference type="InterPro" id="IPR012902">
    <property type="entry name" value="N_methyl_site"/>
</dbReference>
<dbReference type="InterPro" id="IPR045584">
    <property type="entry name" value="Pilin-like"/>
</dbReference>
<evidence type="ECO:0000256" key="1">
    <source>
        <dbReference type="SAM" id="Phobius"/>
    </source>
</evidence>
<dbReference type="SUPFAM" id="SSF54523">
    <property type="entry name" value="Pili subunits"/>
    <property type="match status" value="1"/>
</dbReference>
<evidence type="ECO:0000313" key="4">
    <source>
        <dbReference type="Proteomes" id="UP000322214"/>
    </source>
</evidence>
<feature type="domain" description="DUF1559" evidence="2">
    <location>
        <begin position="35"/>
        <end position="342"/>
    </location>
</feature>
<evidence type="ECO:0000259" key="2">
    <source>
        <dbReference type="Pfam" id="PF07596"/>
    </source>
</evidence>
<reference evidence="3 4" key="1">
    <citation type="submission" date="2019-08" db="EMBL/GenBank/DDBJ databases">
        <title>Deep-cultivation of Planctomycetes and their phenomic and genomic characterization uncovers novel biology.</title>
        <authorList>
            <person name="Wiegand S."/>
            <person name="Jogler M."/>
            <person name="Boedeker C."/>
            <person name="Pinto D."/>
            <person name="Vollmers J."/>
            <person name="Rivas-Marin E."/>
            <person name="Kohn T."/>
            <person name="Peeters S.H."/>
            <person name="Heuer A."/>
            <person name="Rast P."/>
            <person name="Oberbeckmann S."/>
            <person name="Bunk B."/>
            <person name="Jeske O."/>
            <person name="Meyerdierks A."/>
            <person name="Storesund J.E."/>
            <person name="Kallscheuer N."/>
            <person name="Luecker S."/>
            <person name="Lage O.M."/>
            <person name="Pohl T."/>
            <person name="Merkel B.J."/>
            <person name="Hornburger P."/>
            <person name="Mueller R.-W."/>
            <person name="Bruemmer F."/>
            <person name="Labrenz M."/>
            <person name="Spormann A.M."/>
            <person name="Op den Camp H."/>
            <person name="Overmann J."/>
            <person name="Amann R."/>
            <person name="Jetten M.S.M."/>
            <person name="Mascher T."/>
            <person name="Medema M.H."/>
            <person name="Devos D.P."/>
            <person name="Kaster A.-K."/>
            <person name="Ovreas L."/>
            <person name="Rohde M."/>
            <person name="Galperin M.Y."/>
            <person name="Jogler C."/>
        </authorList>
    </citation>
    <scope>NUCLEOTIDE SEQUENCE [LARGE SCALE GENOMIC DNA]</scope>
    <source>
        <strain evidence="3 4">FC18</strain>
    </source>
</reference>
<gene>
    <name evidence="3" type="primary">xcpT_6</name>
    <name evidence="3" type="ORF">MFFC18_38520</name>
</gene>
<dbReference type="NCBIfam" id="TIGR04294">
    <property type="entry name" value="pre_pil_HX9DG"/>
    <property type="match status" value="1"/>
</dbReference>
<dbReference type="Pfam" id="PF07963">
    <property type="entry name" value="N_methyl"/>
    <property type="match status" value="1"/>
</dbReference>
<protein>
    <submittedName>
        <fullName evidence="3">Type II secretion system protein G</fullName>
    </submittedName>
</protein>
<organism evidence="3 4">
    <name type="scientific">Mariniblastus fucicola</name>
    <dbReference type="NCBI Taxonomy" id="980251"/>
    <lineage>
        <taxon>Bacteria</taxon>
        <taxon>Pseudomonadati</taxon>
        <taxon>Planctomycetota</taxon>
        <taxon>Planctomycetia</taxon>
        <taxon>Pirellulales</taxon>
        <taxon>Pirellulaceae</taxon>
        <taxon>Mariniblastus</taxon>
    </lineage>
</organism>
<keyword evidence="1" id="KW-0472">Membrane</keyword>
<dbReference type="STRING" id="980251.GCA_001642875_04249"/>
<dbReference type="Gene3D" id="3.30.700.10">
    <property type="entry name" value="Glycoprotein, Type 4 Pilin"/>
    <property type="match status" value="1"/>
</dbReference>
<dbReference type="AlphaFoldDB" id="A0A5B9PB48"/>
<dbReference type="PANTHER" id="PTHR30093">
    <property type="entry name" value="GENERAL SECRETION PATHWAY PROTEIN G"/>
    <property type="match status" value="1"/>
</dbReference>
<dbReference type="RefSeq" id="WP_162273900.1">
    <property type="nucleotide sequence ID" value="NZ_CP042912.1"/>
</dbReference>
<dbReference type="NCBIfam" id="TIGR02532">
    <property type="entry name" value="IV_pilin_GFxxxE"/>
    <property type="match status" value="1"/>
</dbReference>
<dbReference type="InterPro" id="IPR027558">
    <property type="entry name" value="Pre_pil_HX9DG_C"/>
</dbReference>
<name>A0A5B9PB48_9BACT</name>
<proteinExistence type="predicted"/>